<feature type="compositionally biased region" description="Low complexity" evidence="1">
    <location>
        <begin position="167"/>
        <end position="186"/>
    </location>
</feature>
<organism evidence="2 3">
    <name type="scientific">Lactuca sativa</name>
    <name type="common">Garden lettuce</name>
    <dbReference type="NCBI Taxonomy" id="4236"/>
    <lineage>
        <taxon>Eukaryota</taxon>
        <taxon>Viridiplantae</taxon>
        <taxon>Streptophyta</taxon>
        <taxon>Embryophyta</taxon>
        <taxon>Tracheophyta</taxon>
        <taxon>Spermatophyta</taxon>
        <taxon>Magnoliopsida</taxon>
        <taxon>eudicotyledons</taxon>
        <taxon>Gunneridae</taxon>
        <taxon>Pentapetalae</taxon>
        <taxon>asterids</taxon>
        <taxon>campanulids</taxon>
        <taxon>Asterales</taxon>
        <taxon>Asteraceae</taxon>
        <taxon>Cichorioideae</taxon>
        <taxon>Cichorieae</taxon>
        <taxon>Lactucinae</taxon>
        <taxon>Lactuca</taxon>
    </lineage>
</organism>
<dbReference type="Proteomes" id="UP000235145">
    <property type="component" value="Unassembled WGS sequence"/>
</dbReference>
<dbReference type="EMBL" id="NBSK02000004">
    <property type="protein sequence ID" value="KAJ0211773.1"/>
    <property type="molecule type" value="Genomic_DNA"/>
</dbReference>
<name>A0A9R1VUZ4_LACSA</name>
<keyword evidence="3" id="KW-1185">Reference proteome</keyword>
<dbReference type="AlphaFoldDB" id="A0A9R1VUZ4"/>
<accession>A0A9R1VUZ4</accession>
<feature type="region of interest" description="Disordered" evidence="1">
    <location>
        <begin position="150"/>
        <end position="206"/>
    </location>
</feature>
<gene>
    <name evidence="2" type="ORF">LSAT_V11C400197710</name>
</gene>
<evidence type="ECO:0000256" key="1">
    <source>
        <dbReference type="SAM" id="MobiDB-lite"/>
    </source>
</evidence>
<protein>
    <submittedName>
        <fullName evidence="2">Uncharacterized protein</fullName>
    </submittedName>
</protein>
<feature type="compositionally biased region" description="Polar residues" evidence="1">
    <location>
        <begin position="187"/>
        <end position="199"/>
    </location>
</feature>
<evidence type="ECO:0000313" key="2">
    <source>
        <dbReference type="EMBL" id="KAJ0211773.1"/>
    </source>
</evidence>
<reference evidence="2 3" key="1">
    <citation type="journal article" date="2017" name="Nat. Commun.">
        <title>Genome assembly with in vitro proximity ligation data and whole-genome triplication in lettuce.</title>
        <authorList>
            <person name="Reyes-Chin-Wo S."/>
            <person name="Wang Z."/>
            <person name="Yang X."/>
            <person name="Kozik A."/>
            <person name="Arikit S."/>
            <person name="Song C."/>
            <person name="Xia L."/>
            <person name="Froenicke L."/>
            <person name="Lavelle D.O."/>
            <person name="Truco M.J."/>
            <person name="Xia R."/>
            <person name="Zhu S."/>
            <person name="Xu C."/>
            <person name="Xu H."/>
            <person name="Xu X."/>
            <person name="Cox K."/>
            <person name="Korf I."/>
            <person name="Meyers B.C."/>
            <person name="Michelmore R.W."/>
        </authorList>
    </citation>
    <scope>NUCLEOTIDE SEQUENCE [LARGE SCALE GENOMIC DNA]</scope>
    <source>
        <strain evidence="3">cv. Salinas</strain>
        <tissue evidence="2">Seedlings</tissue>
    </source>
</reference>
<evidence type="ECO:0000313" key="3">
    <source>
        <dbReference type="Proteomes" id="UP000235145"/>
    </source>
</evidence>
<comment type="caution">
    <text evidence="2">The sequence shown here is derived from an EMBL/GenBank/DDBJ whole genome shotgun (WGS) entry which is preliminary data.</text>
</comment>
<sequence>MPINNLKHFSPLTTTVVVVASPTTVGEAVLQTIETIEDLLGLLIRTLSMGHEIGVTLSTFHPITLIVTLPPSGTDSHLHLIMPIIAHTHKLLGFLIPALTIICLDPTTDRIYIALHIRFVEQQFPFLQPLPIPPTTPSPDPYISSYPTIIPPSDNPIDTATPPTPPIILTETPSTSSLSSAPEPSTRVQPSHLRQNPKQQIPYDPYAYSTSRNYSDIEPTTVAIANKSPKWQAAMAEEYFDNPKIFHSL</sequence>
<proteinExistence type="predicted"/>